<reference evidence="2 3" key="1">
    <citation type="submission" date="2012-02" db="EMBL/GenBank/DDBJ databases">
        <title>Improved High-Quality Draft genome of Joostella marina DSM 19592.</title>
        <authorList>
            <consortium name="US DOE Joint Genome Institute (JGI-PGF)"/>
            <person name="Lucas S."/>
            <person name="Copeland A."/>
            <person name="Lapidus A."/>
            <person name="Bruce D."/>
            <person name="Goodwin L."/>
            <person name="Pitluck S."/>
            <person name="Peters L."/>
            <person name="Chertkov O."/>
            <person name="Ovchinnikova G."/>
            <person name="Kyrpides N."/>
            <person name="Mavromatis K."/>
            <person name="Detter J.C."/>
            <person name="Han C."/>
            <person name="Land M."/>
            <person name="Hauser L."/>
            <person name="Markowitz V."/>
            <person name="Cheng J.-F."/>
            <person name="Hugenholtz P."/>
            <person name="Woyke T."/>
            <person name="Wu D."/>
            <person name="Tindall B."/>
            <person name="Brambilla E."/>
            <person name="Klenk H.-P."/>
            <person name="Eisen J.A."/>
        </authorList>
    </citation>
    <scope>NUCLEOTIDE SEQUENCE [LARGE SCALE GENOMIC DNA]</scope>
    <source>
        <strain evidence="2 3">DSM 19592</strain>
    </source>
</reference>
<feature type="transmembrane region" description="Helical" evidence="1">
    <location>
        <begin position="119"/>
        <end position="139"/>
    </location>
</feature>
<dbReference type="EMBL" id="JH651379">
    <property type="protein sequence ID" value="EIJ38374.1"/>
    <property type="molecule type" value="Genomic_DNA"/>
</dbReference>
<dbReference type="HOGENOM" id="CLU_105896_0_0_10"/>
<evidence type="ECO:0000256" key="1">
    <source>
        <dbReference type="SAM" id="Phobius"/>
    </source>
</evidence>
<keyword evidence="1" id="KW-0812">Transmembrane</keyword>
<evidence type="ECO:0000313" key="2">
    <source>
        <dbReference type="EMBL" id="EIJ38374.1"/>
    </source>
</evidence>
<feature type="transmembrane region" description="Helical" evidence="1">
    <location>
        <begin position="186"/>
        <end position="209"/>
    </location>
</feature>
<dbReference type="eggNOG" id="ENOG502ZFYJ">
    <property type="taxonomic scope" value="Bacteria"/>
</dbReference>
<keyword evidence="1" id="KW-0472">Membrane</keyword>
<sequence length="232" mass="27725">MKISSEQIQNLYKFTQKHYVEYFDLQTELVDHLANGIETQWQHNPHISFEDALEKEFKKFGVFGFMEVVEERQKALGKKYLGIIKKEFLSYFSWPEFIKFATLWSVLFAGLYWVGNKEMLVVSLLIIIFVVMLYMLFKLNHTIKQRRRNSNKKWMLEQHIFNLGGVVRGMFIPLELGAQLRLFELFSWSVLTITFVSLAITIYVFLLYIMIYKIPKKARVYLTETYPEYNYS</sequence>
<dbReference type="STRING" id="926559.JoomaDRAFT_1359"/>
<keyword evidence="1" id="KW-1133">Transmembrane helix</keyword>
<dbReference type="OrthoDB" id="662673at2"/>
<proteinExistence type="predicted"/>
<dbReference type="Proteomes" id="UP000004690">
    <property type="component" value="Unassembled WGS sequence"/>
</dbReference>
<name>I3C431_9FLAO</name>
<feature type="transmembrane region" description="Helical" evidence="1">
    <location>
        <begin position="88"/>
        <end position="113"/>
    </location>
</feature>
<accession>I3C431</accession>
<dbReference type="RefSeq" id="WP_008611543.1">
    <property type="nucleotide sequence ID" value="NZ_JH651379.1"/>
</dbReference>
<organism evidence="2 3">
    <name type="scientific">Galbibacter orientalis DSM 19592</name>
    <dbReference type="NCBI Taxonomy" id="926559"/>
    <lineage>
        <taxon>Bacteria</taxon>
        <taxon>Pseudomonadati</taxon>
        <taxon>Bacteroidota</taxon>
        <taxon>Flavobacteriia</taxon>
        <taxon>Flavobacteriales</taxon>
        <taxon>Flavobacteriaceae</taxon>
        <taxon>Galbibacter</taxon>
    </lineage>
</organism>
<keyword evidence="3" id="KW-1185">Reference proteome</keyword>
<evidence type="ECO:0000313" key="3">
    <source>
        <dbReference type="Proteomes" id="UP000004690"/>
    </source>
</evidence>
<dbReference type="AlphaFoldDB" id="I3C431"/>
<feature type="transmembrane region" description="Helical" evidence="1">
    <location>
        <begin position="160"/>
        <end position="180"/>
    </location>
</feature>
<gene>
    <name evidence="2" type="ORF">JoomaDRAFT_1359</name>
</gene>
<protein>
    <submittedName>
        <fullName evidence="2">Uncharacterized protein</fullName>
    </submittedName>
</protein>